<dbReference type="SUPFAM" id="SSF75632">
    <property type="entry name" value="Cullin homology domain"/>
    <property type="match status" value="1"/>
</dbReference>
<reference evidence="7" key="1">
    <citation type="submission" date="2007-12" db="EMBL/GenBank/DDBJ databases">
        <title>Annotation of Entamoeba dispar SAW760.</title>
        <authorList>
            <person name="Lorenzi H."/>
            <person name="Inman J."/>
            <person name="Schobel S."/>
            <person name="Amedeo P."/>
            <person name="Caler E."/>
        </authorList>
    </citation>
    <scope>NUCLEOTIDE SEQUENCE [LARGE SCALE GENOMIC DNA]</scope>
    <source>
        <strain evidence="7">ATCC PRA-260 / SAW760</strain>
    </source>
</reference>
<evidence type="ECO:0000256" key="2">
    <source>
        <dbReference type="ARBA" id="ARBA00006019"/>
    </source>
</evidence>
<dbReference type="EMBL" id="DS547940">
    <property type="protein sequence ID" value="EDR29642.1"/>
    <property type="molecule type" value="Genomic_DNA"/>
</dbReference>
<dbReference type="UniPathway" id="UPA00143"/>
<dbReference type="Proteomes" id="UP000008076">
    <property type="component" value="Unassembled WGS sequence"/>
</dbReference>
<evidence type="ECO:0000313" key="6">
    <source>
        <dbReference type="EMBL" id="EDR29642.1"/>
    </source>
</evidence>
<dbReference type="RefSeq" id="XP_001734191.1">
    <property type="nucleotide sequence ID" value="XM_001734139.1"/>
</dbReference>
<evidence type="ECO:0000256" key="4">
    <source>
        <dbReference type="RuleBase" id="RU003829"/>
    </source>
</evidence>
<dbReference type="InterPro" id="IPR016158">
    <property type="entry name" value="Cullin_homology"/>
</dbReference>
<sequence>MTLLSPKALSTTEYNKLWKFIDSNLVLLFSSEPTKISEMELYHFVYVISIAPGELWKTLYSNLILFLNHFCESLCCKMTVKPITNLYIQEYLKYECALKKMEKICKYLTTYYLHESIIDSGKRVWKELVFKPNIFEIINECLCYLNEIRQSKMDPSFLLTFKDCLLSLGATSQASRENYEIFEDEYIKDFELHSSSLLKYCQRDFLEHVTIMEKIEEERVWVSLENTTKARAKKILNDIWLEKSNCVSQLLLQGLDKENDLVEMIFNGCKRAIDTSLLEKLRGVYAKWILSIAYKKLDNFSGDRNGWIENLVSVLRCINKSLDLFHNDLSFIQTAQITMKNIMSSVPHKNTPNNAMYIALYLHDLLRKHHSHSLCLPSTLNCSAIEVLDLSNYLQDKDVFEEWYLKLLAKRLLNKEATNTSMEENIVNRLREMSGVSYATKLGRMFSDIASSISLTNDFNNSIRSTILDVSIGTGGTWPLKPNESIELPPPMNDLLNSFEFFYKRKYESRKLQWVMNMSTTQIEWKYNGDSKKVVLPTLAVALIISKSNGFQMKNEGEVYTIYQALIKSEIFDSNGNITSSFLQGYHKKLGMAEQKTNEKIKEDRSAWGEAVCVRLMKKMKKCRELDLINMVIKEKAPFIPTEQFVQSSQSNQRFLTSIISDVPIFQFLTDNNFILSSLFIFKKKEILYCGNK</sequence>
<dbReference type="SUPFAM" id="SSF74788">
    <property type="entry name" value="Cullin repeat-like"/>
    <property type="match status" value="1"/>
</dbReference>
<evidence type="ECO:0000259" key="5">
    <source>
        <dbReference type="PROSITE" id="PS50069"/>
    </source>
</evidence>
<dbReference type="SUPFAM" id="SSF46785">
    <property type="entry name" value="Winged helix' DNA-binding domain"/>
    <property type="match status" value="1"/>
</dbReference>
<dbReference type="InterPro" id="IPR036390">
    <property type="entry name" value="WH_DNA-bd_sf"/>
</dbReference>
<dbReference type="Pfam" id="PF26557">
    <property type="entry name" value="Cullin_AB"/>
    <property type="match status" value="1"/>
</dbReference>
<dbReference type="PROSITE" id="PS50069">
    <property type="entry name" value="CULLIN_2"/>
    <property type="match status" value="1"/>
</dbReference>
<dbReference type="AlphaFoldDB" id="B0E731"/>
<dbReference type="SMART" id="SM00182">
    <property type="entry name" value="CULLIN"/>
    <property type="match status" value="1"/>
</dbReference>
<dbReference type="GeneID" id="5879092"/>
<dbReference type="KEGG" id="edi:EDI_060380"/>
<gene>
    <name evidence="6" type="ORF">EDI_060380</name>
</gene>
<dbReference type="InterPro" id="IPR036388">
    <property type="entry name" value="WH-like_DNA-bd_sf"/>
</dbReference>
<dbReference type="eggNOG" id="KOG2166">
    <property type="taxonomic scope" value="Eukaryota"/>
</dbReference>
<name>B0E731_ENTDS</name>
<dbReference type="InterPro" id="IPR059120">
    <property type="entry name" value="Cullin-like_AB"/>
</dbReference>
<dbReference type="InterPro" id="IPR016159">
    <property type="entry name" value="Cullin_repeat-like_dom_sf"/>
</dbReference>
<dbReference type="PANTHER" id="PTHR11932">
    <property type="entry name" value="CULLIN"/>
    <property type="match status" value="1"/>
</dbReference>
<accession>B0E731</accession>
<dbReference type="InterPro" id="IPR045093">
    <property type="entry name" value="Cullin"/>
</dbReference>
<dbReference type="GO" id="GO:0031625">
    <property type="term" value="F:ubiquitin protein ligase binding"/>
    <property type="evidence" value="ECO:0007669"/>
    <property type="project" value="InterPro"/>
</dbReference>
<dbReference type="OrthoDB" id="27073at2759"/>
<evidence type="ECO:0000256" key="3">
    <source>
        <dbReference type="PROSITE-ProRule" id="PRU00330"/>
    </source>
</evidence>
<dbReference type="Gene3D" id="1.20.1310.10">
    <property type="entry name" value="Cullin Repeats"/>
    <property type="match status" value="2"/>
</dbReference>
<evidence type="ECO:0000256" key="1">
    <source>
        <dbReference type="ARBA" id="ARBA00004906"/>
    </source>
</evidence>
<comment type="pathway">
    <text evidence="1">Protein modification; protein ubiquitination.</text>
</comment>
<dbReference type="Gene3D" id="4.10.1030.10">
    <property type="entry name" value="Ring Box Chain A, domain 5"/>
    <property type="match status" value="1"/>
</dbReference>
<dbReference type="GO" id="GO:0006511">
    <property type="term" value="P:ubiquitin-dependent protein catabolic process"/>
    <property type="evidence" value="ECO:0007669"/>
    <property type="project" value="InterPro"/>
</dbReference>
<comment type="similarity">
    <text evidence="2 3 4">Belongs to the cullin family.</text>
</comment>
<dbReference type="OMA" id="ITMKNIM"/>
<dbReference type="InterPro" id="IPR036317">
    <property type="entry name" value="Cullin_homology_sf"/>
</dbReference>
<dbReference type="InterPro" id="IPR001373">
    <property type="entry name" value="Cullin_N"/>
</dbReference>
<dbReference type="GO" id="GO:0016567">
    <property type="term" value="P:protein ubiquitination"/>
    <property type="evidence" value="ECO:0007669"/>
    <property type="project" value="UniProtKB-UniPathway"/>
</dbReference>
<proteinExistence type="inferred from homology"/>
<dbReference type="Gene3D" id="1.10.10.10">
    <property type="entry name" value="Winged helix-like DNA-binding domain superfamily/Winged helix DNA-binding domain"/>
    <property type="match status" value="1"/>
</dbReference>
<protein>
    <submittedName>
        <fullName evidence="6">Cullin, putative</fullName>
    </submittedName>
</protein>
<organism evidence="7">
    <name type="scientific">Entamoeba dispar (strain ATCC PRA-260 / SAW760)</name>
    <dbReference type="NCBI Taxonomy" id="370354"/>
    <lineage>
        <taxon>Eukaryota</taxon>
        <taxon>Amoebozoa</taxon>
        <taxon>Evosea</taxon>
        <taxon>Archamoebae</taxon>
        <taxon>Mastigamoebida</taxon>
        <taxon>Entamoebidae</taxon>
        <taxon>Entamoeba</taxon>
    </lineage>
</organism>
<keyword evidence="7" id="KW-1185">Reference proteome</keyword>
<feature type="domain" description="Cullin family profile" evidence="5">
    <location>
        <begin position="353"/>
        <end position="571"/>
    </location>
</feature>
<evidence type="ECO:0000313" key="7">
    <source>
        <dbReference type="Proteomes" id="UP000008076"/>
    </source>
</evidence>
<dbReference type="Pfam" id="PF00888">
    <property type="entry name" value="Cullin"/>
    <property type="match status" value="1"/>
</dbReference>